<evidence type="ECO:0000256" key="3">
    <source>
        <dbReference type="ARBA" id="ARBA00022692"/>
    </source>
</evidence>
<keyword evidence="3 6" id="KW-0812">Transmembrane</keyword>
<evidence type="ECO:0000256" key="4">
    <source>
        <dbReference type="ARBA" id="ARBA00022989"/>
    </source>
</evidence>
<keyword evidence="4 6" id="KW-1133">Transmembrane helix</keyword>
<dbReference type="Pfam" id="PF04286">
    <property type="entry name" value="DUF445"/>
    <property type="match status" value="1"/>
</dbReference>
<feature type="transmembrane region" description="Helical" evidence="6">
    <location>
        <begin position="176"/>
        <end position="195"/>
    </location>
</feature>
<dbReference type="GO" id="GO:0012505">
    <property type="term" value="C:endomembrane system"/>
    <property type="evidence" value="ECO:0007669"/>
    <property type="project" value="UniProtKB-SubCell"/>
</dbReference>
<dbReference type="Proteomes" id="UP000240971">
    <property type="component" value="Unassembled WGS sequence"/>
</dbReference>
<proteinExistence type="inferred from homology"/>
<evidence type="ECO:0000256" key="5">
    <source>
        <dbReference type="ARBA" id="ARBA00023136"/>
    </source>
</evidence>
<name>A0A2P8HJN6_CHINA</name>
<dbReference type="PANTHER" id="PTHR35791">
    <property type="entry name" value="UPF0754 MEMBRANE PROTEIN YHEB"/>
    <property type="match status" value="1"/>
</dbReference>
<comment type="similarity">
    <text evidence="2">Belongs to the UPF0754 family.</text>
</comment>
<evidence type="ECO:0000313" key="7">
    <source>
        <dbReference type="EMBL" id="PSL46437.1"/>
    </source>
</evidence>
<evidence type="ECO:0000256" key="1">
    <source>
        <dbReference type="ARBA" id="ARBA00004308"/>
    </source>
</evidence>
<comment type="caution">
    <text evidence="7">The sequence shown here is derived from an EMBL/GenBank/DDBJ whole genome shotgun (WGS) entry which is preliminary data.</text>
</comment>
<feature type="transmembrane region" description="Helical" evidence="6">
    <location>
        <begin position="6"/>
        <end position="25"/>
    </location>
</feature>
<dbReference type="AlphaFoldDB" id="A0A2P8HJN6"/>
<dbReference type="PANTHER" id="PTHR35791:SF1">
    <property type="entry name" value="UPF0754 MEMBRANE PROTEIN YHEB"/>
    <property type="match status" value="1"/>
</dbReference>
<reference evidence="7 8" key="1">
    <citation type="submission" date="2018-03" db="EMBL/GenBank/DDBJ databases">
        <title>Genomic Encyclopedia of Archaeal and Bacterial Type Strains, Phase II (KMG-II): from individual species to whole genera.</title>
        <authorList>
            <person name="Goeker M."/>
        </authorList>
    </citation>
    <scope>NUCLEOTIDE SEQUENCE [LARGE SCALE GENOMIC DNA]</scope>
    <source>
        <strain evidence="7 8">DSM 24859</strain>
    </source>
</reference>
<comment type="subcellular location">
    <subcellularLocation>
        <location evidence="1">Endomembrane system</location>
    </subcellularLocation>
</comment>
<sequence length="197" mass="22273">MIYLIPFIAAIIGWLINSLAVKMLFHPRKPVKLGFITLHGLFPKRQQDLAAKIGALVGQQFSFEDIKTKLTDPQKIKKIIPLVEVHLDSFLRERLPKAMPVLSMFIGDSIIQQIKSHLVAELDTLFPVMINQYLDNIQQELDFEKIVSLKIEGISAEQLETLTDQLLHKELQSFKLLGAVSGLIIGLVAMGISLWQY</sequence>
<dbReference type="OrthoDB" id="9787430at2"/>
<gene>
    <name evidence="7" type="ORF">CLV51_103416</name>
</gene>
<keyword evidence="8" id="KW-1185">Reference proteome</keyword>
<evidence type="ECO:0000256" key="2">
    <source>
        <dbReference type="ARBA" id="ARBA00008053"/>
    </source>
</evidence>
<protein>
    <submittedName>
        <fullName evidence="7">Uncharacterized protein DUF445</fullName>
    </submittedName>
</protein>
<dbReference type="InterPro" id="IPR007383">
    <property type="entry name" value="DUF445"/>
</dbReference>
<organism evidence="7 8">
    <name type="scientific">Chitinophaga niastensis</name>
    <dbReference type="NCBI Taxonomy" id="536980"/>
    <lineage>
        <taxon>Bacteria</taxon>
        <taxon>Pseudomonadati</taxon>
        <taxon>Bacteroidota</taxon>
        <taxon>Chitinophagia</taxon>
        <taxon>Chitinophagales</taxon>
        <taxon>Chitinophagaceae</taxon>
        <taxon>Chitinophaga</taxon>
    </lineage>
</organism>
<evidence type="ECO:0000256" key="6">
    <source>
        <dbReference type="SAM" id="Phobius"/>
    </source>
</evidence>
<dbReference type="RefSeq" id="WP_106529219.1">
    <property type="nucleotide sequence ID" value="NZ_PYAW01000003.1"/>
</dbReference>
<evidence type="ECO:0000313" key="8">
    <source>
        <dbReference type="Proteomes" id="UP000240971"/>
    </source>
</evidence>
<dbReference type="EMBL" id="PYAW01000003">
    <property type="protein sequence ID" value="PSL46437.1"/>
    <property type="molecule type" value="Genomic_DNA"/>
</dbReference>
<accession>A0A2P8HJN6</accession>
<keyword evidence="5 6" id="KW-0472">Membrane</keyword>